<name>A0A1Q8YJC2_9BURK</name>
<dbReference type="AlphaFoldDB" id="A0A1Q8YJC2"/>
<protein>
    <submittedName>
        <fullName evidence="1">Uncharacterized protein</fullName>
    </submittedName>
</protein>
<evidence type="ECO:0000313" key="2">
    <source>
        <dbReference type="Proteomes" id="UP000185911"/>
    </source>
</evidence>
<dbReference type="Proteomes" id="UP000185911">
    <property type="component" value="Unassembled WGS sequence"/>
</dbReference>
<accession>A0A1Q8YJC2</accession>
<proteinExistence type="predicted"/>
<keyword evidence="2" id="KW-1185">Reference proteome</keyword>
<organism evidence="1 2">
    <name type="scientific">Rhodoferax antarcticus ANT.BR</name>
    <dbReference type="NCBI Taxonomy" id="1111071"/>
    <lineage>
        <taxon>Bacteria</taxon>
        <taxon>Pseudomonadati</taxon>
        <taxon>Pseudomonadota</taxon>
        <taxon>Betaproteobacteria</taxon>
        <taxon>Burkholderiales</taxon>
        <taxon>Comamonadaceae</taxon>
        <taxon>Rhodoferax</taxon>
    </lineage>
</organism>
<dbReference type="EMBL" id="MSYM01000005">
    <property type="protein sequence ID" value="OLP08102.1"/>
    <property type="molecule type" value="Genomic_DNA"/>
</dbReference>
<comment type="caution">
    <text evidence="1">The sequence shown here is derived from an EMBL/GenBank/DDBJ whole genome shotgun (WGS) entry which is preliminary data.</text>
</comment>
<sequence length="63" mass="6575">MVCPPTAASIASLAGGVDGQPVVRDVHGQVAQSVDKAFSNIGKAKSGYHPMTARFISARQVRH</sequence>
<evidence type="ECO:0000313" key="1">
    <source>
        <dbReference type="EMBL" id="OLP08102.1"/>
    </source>
</evidence>
<reference evidence="1 2" key="1">
    <citation type="submission" date="2017-01" db="EMBL/GenBank/DDBJ databases">
        <title>Genome sequence of Rhodoferax antarcticus ANT.BR, a psychrophilic purple nonsulfur bacterium from an Antarctic microbial mat.</title>
        <authorList>
            <person name="Baker J."/>
            <person name="Riester C."/>
            <person name="Skinner B."/>
            <person name="Newell A."/>
            <person name="Swingley W."/>
            <person name="Madigan M."/>
            <person name="Jung D."/>
            <person name="Asao M."/>
            <person name="Chen M."/>
            <person name="Loughlin P."/>
            <person name="Pan H."/>
            <person name="Lin S."/>
            <person name="Li N."/>
            <person name="Shaw J."/>
            <person name="Prado M."/>
            <person name="Sherman C."/>
            <person name="Li X."/>
            <person name="Tang J."/>
            <person name="Blankenship R."/>
            <person name="Zhao T."/>
            <person name="Touchman J."/>
            <person name="Sattley M."/>
        </authorList>
    </citation>
    <scope>NUCLEOTIDE SEQUENCE [LARGE SCALE GENOMIC DNA]</scope>
    <source>
        <strain evidence="1 2">ANT.BR</strain>
    </source>
</reference>
<gene>
    <name evidence="1" type="ORF">BLL52_0390</name>
</gene>